<feature type="region of interest" description="Disordered" evidence="8">
    <location>
        <begin position="117"/>
        <end position="156"/>
    </location>
</feature>
<evidence type="ECO:0000256" key="8">
    <source>
        <dbReference type="SAM" id="MobiDB-lite"/>
    </source>
</evidence>
<dbReference type="PROSITE" id="PS50181">
    <property type="entry name" value="FBOX"/>
    <property type="match status" value="1"/>
</dbReference>
<evidence type="ECO:0000313" key="11">
    <source>
        <dbReference type="Proteomes" id="UP000789405"/>
    </source>
</evidence>
<dbReference type="GO" id="GO:0005739">
    <property type="term" value="C:mitochondrion"/>
    <property type="evidence" value="ECO:0007669"/>
    <property type="project" value="UniProtKB-SubCell"/>
</dbReference>
<dbReference type="CDD" id="cd09917">
    <property type="entry name" value="F-box_SF"/>
    <property type="match status" value="1"/>
</dbReference>
<dbReference type="GO" id="GO:0003994">
    <property type="term" value="F:aconitate hydratase activity"/>
    <property type="evidence" value="ECO:0007669"/>
    <property type="project" value="InterPro"/>
</dbReference>
<keyword evidence="6" id="KW-0496">Mitochondrion</keyword>
<dbReference type="NCBIfam" id="NF005558">
    <property type="entry name" value="PRK07229.1"/>
    <property type="match status" value="1"/>
</dbReference>
<evidence type="ECO:0000313" key="10">
    <source>
        <dbReference type="EMBL" id="CAG8466120.1"/>
    </source>
</evidence>
<feature type="compositionally biased region" description="Low complexity" evidence="8">
    <location>
        <begin position="337"/>
        <end position="349"/>
    </location>
</feature>
<dbReference type="PANTHER" id="PTHR43160">
    <property type="entry name" value="ACONITATE HYDRATASE B"/>
    <property type="match status" value="1"/>
</dbReference>
<dbReference type="PANTHER" id="PTHR43160:SF2">
    <property type="entry name" value="HOMOCITRATE DEHYDRATASE, MITOCHONDRIAL"/>
    <property type="match status" value="1"/>
</dbReference>
<dbReference type="InterPro" id="IPR050926">
    <property type="entry name" value="Aconitase/IPM_isomerase"/>
</dbReference>
<accession>A0A9N8VZX6</accession>
<keyword evidence="3" id="KW-0809">Transit peptide</keyword>
<dbReference type="PROSITE" id="PS00450">
    <property type="entry name" value="ACONITASE_1"/>
    <property type="match status" value="1"/>
</dbReference>
<feature type="compositionally biased region" description="Low complexity" evidence="8">
    <location>
        <begin position="135"/>
        <end position="150"/>
    </location>
</feature>
<dbReference type="EMBL" id="CAJVPY010000328">
    <property type="protein sequence ID" value="CAG8466120.1"/>
    <property type="molecule type" value="Genomic_DNA"/>
</dbReference>
<dbReference type="FunFam" id="3.40.1060.10:FF:000001">
    <property type="entry name" value="Aconitate hydratase, mitochondrial"/>
    <property type="match status" value="1"/>
</dbReference>
<evidence type="ECO:0000259" key="9">
    <source>
        <dbReference type="PROSITE" id="PS50181"/>
    </source>
</evidence>
<dbReference type="GO" id="GO:0006099">
    <property type="term" value="P:tricarboxylic acid cycle"/>
    <property type="evidence" value="ECO:0007669"/>
    <property type="project" value="InterPro"/>
</dbReference>
<dbReference type="Gene3D" id="3.40.1060.10">
    <property type="entry name" value="Aconitase, Domain 2"/>
    <property type="match status" value="1"/>
</dbReference>
<proteinExistence type="predicted"/>
<dbReference type="FunFam" id="3.30.499.10:FF:000003">
    <property type="entry name" value="Aconitate hydratase, mitochondrial"/>
    <property type="match status" value="1"/>
</dbReference>
<dbReference type="FunFam" id="3.20.19.10:FF:000002">
    <property type="entry name" value="Aconitate hydratase, mitochondrial"/>
    <property type="match status" value="1"/>
</dbReference>
<evidence type="ECO:0000256" key="3">
    <source>
        <dbReference type="ARBA" id="ARBA00022946"/>
    </source>
</evidence>
<dbReference type="InterPro" id="IPR000573">
    <property type="entry name" value="AconitaseA/IPMdHydase_ssu_swvl"/>
</dbReference>
<gene>
    <name evidence="10" type="ORF">DERYTH_LOCUS1237</name>
</gene>
<dbReference type="Pfam" id="PF00646">
    <property type="entry name" value="F-box"/>
    <property type="match status" value="1"/>
</dbReference>
<dbReference type="InterPro" id="IPR036047">
    <property type="entry name" value="F-box-like_dom_sf"/>
</dbReference>
<dbReference type="OrthoDB" id="2224430at2759"/>
<feature type="domain" description="F-box" evidence="9">
    <location>
        <begin position="402"/>
        <end position="454"/>
    </location>
</feature>
<evidence type="ECO:0000256" key="6">
    <source>
        <dbReference type="ARBA" id="ARBA00023128"/>
    </source>
</evidence>
<dbReference type="InterPro" id="IPR036910">
    <property type="entry name" value="HMG_box_dom_sf"/>
</dbReference>
<feature type="compositionally biased region" description="Basic residues" evidence="8">
    <location>
        <begin position="382"/>
        <end position="400"/>
    </location>
</feature>
<dbReference type="SUPFAM" id="SSF81383">
    <property type="entry name" value="F-box domain"/>
    <property type="match status" value="1"/>
</dbReference>
<dbReference type="InterPro" id="IPR018136">
    <property type="entry name" value="Aconitase_4Fe-4S_BS"/>
</dbReference>
<evidence type="ECO:0000256" key="4">
    <source>
        <dbReference type="ARBA" id="ARBA00023004"/>
    </source>
</evidence>
<dbReference type="Gene3D" id="1.10.30.10">
    <property type="entry name" value="High mobility group box domain"/>
    <property type="match status" value="1"/>
</dbReference>
<dbReference type="Gene3D" id="3.20.19.10">
    <property type="entry name" value="Aconitase, domain 4"/>
    <property type="match status" value="1"/>
</dbReference>
<dbReference type="InterPro" id="IPR036008">
    <property type="entry name" value="Aconitase_4Fe-4S_dom"/>
</dbReference>
<sequence>MNEIFSTDLNLNDQNKSSFYSEDDISAELELPKLPYPPEIKASELVRDLLLKYESKSPKMLNEFFIYRKAFVQAFKKEKLRPKMTHVSSLASASWHKESSDVKNAYRKIAREAEQLYINERKKRQQSKTTGKMQTSDSEITSTSTSPESTYDPVSGPSHNMIVNVAPEPSFIDVKPDNSFLHTSNQDKLTEFSNTSSAFNGSYGPTSYEDYPEFTEQIMYTQNQQPMMHHEISNINFAFPIVTYNSNNSGTQYPYSHVSTQPLNSRNVLDYNNDGRSLGPSRQDNIDAIVLQFKKTSQTLDFIKERTNDQKNIESSSADGVPKKSAKKSVPKKSAPKKSVPNKSVPKKSIPMKRTASHSPKPSQTTMESIPTYEIDETDKPPKRRRKKSSRPRIKKWKSSKQHPILSFPPELFINIFYFCDPQTLLSLSKVCRQFAMYLNSPDSSITTKIWKDSREGFLSDLKLDPPEGMTEKEYCKLFVERGCMICSQPRIRKVYWAFRVRCCVNCLDKITISDYRIDGEMGVPSCVLLGLPYVPQQKWARRRGSFIVKAYSVKQIKEAYKEYKKLPSKERKDWCQRMKIRGIETMKDVTQRMNDDSHKRLAQSINQSRLIHLNFRRSLATITDQSKLSIPEPKDCSKITPNYAKLVENLSIVQKRIFAGQPLTLAEKILYAHLWNPKEINNIVKGETYLQLKPDRVAMQDASSQTVILQFMLAGMPETAVPTSIHCDHLIEAYEGGDKDVKTAEVTSKEIFEFLKSASEKYGIEFWKPGSGIIHQIVLENYAAPGALMIGTDSHTPNAGGLGTIAIGIGGADAVDAMADIPWELKAPKIIGVKLTGKLNEWTSPKDIILHLAGKLTVRGGTGHIIEYFGTGIETLSCTGMATICNMGAEVGATTSVFPFTSSMYSYLSATRRHPVAKQATSYASYLKADANARYDHIIEINLSELEPHINGPFTPDLSTPLSKFADFVAKNGWKDEIKAGLIGSCTNSSYQDMSRVTSLVAQALDKGVRPKSDFFITPGSDQIRATMERDGQTEILQKVGGRVLANACGPCIGQWKRTDIQENEENAILTSFNRNFKNRNDGNPATMNFLASPEIVTAMTFAGRLTFNPITDTLVDKDGKAFQFSSPSGDELPKHGFERGREFYEPSQVSAGNPSMQIIIPPDSNRLQLLEPFPIWHGSEFHELRVLVKVKGKCTTDHISAAGPWLKFKGHLENIANNTLIGALNADNEKVNVVRNILTEKDGTIPEVARYYKENNIQWIVVADHNYGEGSAREHAALQVRYLGCPIIIARSFARIHETNLKKQGVLPLIFKNEDDYNLLSGGDTISTIGVVGLEPGKDVTIRVRKEKNGDKKKIEEFDILTKHTMSENQIEWFIMGSALNLIANKHKSGSI</sequence>
<dbReference type="InterPro" id="IPR015928">
    <property type="entry name" value="Aconitase/3IPM_dehydase_swvl"/>
</dbReference>
<dbReference type="PRINTS" id="PR00415">
    <property type="entry name" value="ACONITASE"/>
</dbReference>
<keyword evidence="11" id="KW-1185">Reference proteome</keyword>
<evidence type="ECO:0000256" key="2">
    <source>
        <dbReference type="ARBA" id="ARBA00022723"/>
    </source>
</evidence>
<comment type="caution">
    <text evidence="10">The sequence shown here is derived from an EMBL/GenBank/DDBJ whole genome shotgun (WGS) entry which is preliminary data.</text>
</comment>
<keyword evidence="2" id="KW-0479">Metal-binding</keyword>
<evidence type="ECO:0000256" key="5">
    <source>
        <dbReference type="ARBA" id="ARBA00023014"/>
    </source>
</evidence>
<dbReference type="InterPro" id="IPR015932">
    <property type="entry name" value="Aconitase_dom2"/>
</dbReference>
<dbReference type="InterPro" id="IPR001030">
    <property type="entry name" value="Acoase/IPM_deHydtase_lsu_aba"/>
</dbReference>
<dbReference type="SUPFAM" id="SSF53732">
    <property type="entry name" value="Aconitase iron-sulfur domain"/>
    <property type="match status" value="1"/>
</dbReference>
<dbReference type="InterPro" id="IPR006248">
    <property type="entry name" value="Aconitase_mito-like"/>
</dbReference>
<keyword evidence="5" id="KW-0411">Iron-sulfur</keyword>
<dbReference type="GO" id="GO:0051539">
    <property type="term" value="F:4 iron, 4 sulfur cluster binding"/>
    <property type="evidence" value="ECO:0007669"/>
    <property type="project" value="InterPro"/>
</dbReference>
<organism evidence="10 11">
    <name type="scientific">Dentiscutata erythropus</name>
    <dbReference type="NCBI Taxonomy" id="1348616"/>
    <lineage>
        <taxon>Eukaryota</taxon>
        <taxon>Fungi</taxon>
        <taxon>Fungi incertae sedis</taxon>
        <taxon>Mucoromycota</taxon>
        <taxon>Glomeromycotina</taxon>
        <taxon>Glomeromycetes</taxon>
        <taxon>Diversisporales</taxon>
        <taxon>Gigasporaceae</taxon>
        <taxon>Dentiscutata</taxon>
    </lineage>
</organism>
<dbReference type="InterPro" id="IPR015931">
    <property type="entry name" value="Acnase/IPM_dHydase_lsu_aba_1/3"/>
</dbReference>
<dbReference type="Pfam" id="PF00330">
    <property type="entry name" value="Aconitase"/>
    <property type="match status" value="1"/>
</dbReference>
<dbReference type="GO" id="GO:0046872">
    <property type="term" value="F:metal ion binding"/>
    <property type="evidence" value="ECO:0007669"/>
    <property type="project" value="UniProtKB-KW"/>
</dbReference>
<evidence type="ECO:0000256" key="1">
    <source>
        <dbReference type="ARBA" id="ARBA00004173"/>
    </source>
</evidence>
<comment type="subcellular location">
    <subcellularLocation>
        <location evidence="1">Mitochondrion</location>
    </subcellularLocation>
</comment>
<dbReference type="GO" id="GO:0005829">
    <property type="term" value="C:cytosol"/>
    <property type="evidence" value="ECO:0007669"/>
    <property type="project" value="TreeGrafter"/>
</dbReference>
<feature type="compositionally biased region" description="Basic residues" evidence="8">
    <location>
        <begin position="324"/>
        <end position="336"/>
    </location>
</feature>
<keyword evidence="4" id="KW-0408">Iron</keyword>
<dbReference type="NCBIfam" id="TIGR01340">
    <property type="entry name" value="aconitase_mito"/>
    <property type="match status" value="1"/>
</dbReference>
<dbReference type="SUPFAM" id="SSF52016">
    <property type="entry name" value="LeuD/IlvD-like"/>
    <property type="match status" value="1"/>
</dbReference>
<evidence type="ECO:0000256" key="7">
    <source>
        <dbReference type="ARBA" id="ARBA00023239"/>
    </source>
</evidence>
<dbReference type="SMART" id="SM00256">
    <property type="entry name" value="FBOX"/>
    <property type="match status" value="1"/>
</dbReference>
<dbReference type="FunFam" id="3.30.499.10:FF:000004">
    <property type="entry name" value="Aconitate hydratase, mitochondrial"/>
    <property type="match status" value="1"/>
</dbReference>
<dbReference type="InterPro" id="IPR001810">
    <property type="entry name" value="F-box_dom"/>
</dbReference>
<name>A0A9N8VZX6_9GLOM</name>
<dbReference type="Pfam" id="PF00694">
    <property type="entry name" value="Aconitase_C"/>
    <property type="match status" value="1"/>
</dbReference>
<protein>
    <submittedName>
        <fullName evidence="10">26771_t:CDS:1</fullName>
    </submittedName>
</protein>
<dbReference type="Gene3D" id="1.20.1280.50">
    <property type="match status" value="1"/>
</dbReference>
<dbReference type="Proteomes" id="UP000789405">
    <property type="component" value="Unassembled WGS sequence"/>
</dbReference>
<feature type="region of interest" description="Disordered" evidence="8">
    <location>
        <begin position="306"/>
        <end position="400"/>
    </location>
</feature>
<dbReference type="Gene3D" id="3.30.499.10">
    <property type="entry name" value="Aconitase, domain 3"/>
    <property type="match status" value="2"/>
</dbReference>
<reference evidence="10" key="1">
    <citation type="submission" date="2021-06" db="EMBL/GenBank/DDBJ databases">
        <authorList>
            <person name="Kallberg Y."/>
            <person name="Tangrot J."/>
            <person name="Rosling A."/>
        </authorList>
    </citation>
    <scope>NUCLEOTIDE SEQUENCE</scope>
    <source>
        <strain evidence="10">MA453B</strain>
    </source>
</reference>
<keyword evidence="7" id="KW-0456">Lyase</keyword>
<dbReference type="SUPFAM" id="SSF47095">
    <property type="entry name" value="HMG-box"/>
    <property type="match status" value="1"/>
</dbReference>
<dbReference type="PROSITE" id="PS01244">
    <property type="entry name" value="ACONITASE_2"/>
    <property type="match status" value="1"/>
</dbReference>
<feature type="compositionally biased region" description="Polar residues" evidence="8">
    <location>
        <begin position="357"/>
        <end position="369"/>
    </location>
</feature>